<dbReference type="OrthoDB" id="9813383at2"/>
<dbReference type="SUPFAM" id="SSF52317">
    <property type="entry name" value="Class I glutamine amidotransferase-like"/>
    <property type="match status" value="1"/>
</dbReference>
<organism evidence="1 2">
    <name type="scientific">Inquilinus limosus MP06</name>
    <dbReference type="NCBI Taxonomy" id="1398085"/>
    <lineage>
        <taxon>Bacteria</taxon>
        <taxon>Pseudomonadati</taxon>
        <taxon>Pseudomonadota</taxon>
        <taxon>Alphaproteobacteria</taxon>
        <taxon>Rhodospirillales</taxon>
        <taxon>Rhodospirillaceae</taxon>
        <taxon>Inquilinus</taxon>
    </lineage>
</organism>
<comment type="caution">
    <text evidence="1">The sequence shown here is derived from an EMBL/GenBank/DDBJ whole genome shotgun (WGS) entry which is preliminary data.</text>
</comment>
<protein>
    <submittedName>
        <fullName evidence="1">Glutamine amidotransferase</fullName>
    </submittedName>
</protein>
<evidence type="ECO:0000313" key="1">
    <source>
        <dbReference type="EMBL" id="KGM35913.1"/>
    </source>
</evidence>
<evidence type="ECO:0000313" key="2">
    <source>
        <dbReference type="Proteomes" id="UP000029995"/>
    </source>
</evidence>
<dbReference type="RefSeq" id="WP_034831153.1">
    <property type="nucleotide sequence ID" value="NZ_JANX01000006.1"/>
</dbReference>
<dbReference type="InterPro" id="IPR044668">
    <property type="entry name" value="PuuD-like"/>
</dbReference>
<dbReference type="CDD" id="cd01745">
    <property type="entry name" value="GATase1_2"/>
    <property type="match status" value="1"/>
</dbReference>
<dbReference type="AlphaFoldDB" id="A0A0A0DDH1"/>
<dbReference type="GO" id="GO:0006598">
    <property type="term" value="P:polyamine catabolic process"/>
    <property type="evidence" value="ECO:0007669"/>
    <property type="project" value="TreeGrafter"/>
</dbReference>
<keyword evidence="1" id="KW-0808">Transferase</keyword>
<gene>
    <name evidence="1" type="ORF">P409_01690</name>
</gene>
<dbReference type="GO" id="GO:0016740">
    <property type="term" value="F:transferase activity"/>
    <property type="evidence" value="ECO:0007669"/>
    <property type="project" value="UniProtKB-KW"/>
</dbReference>
<dbReference type="GO" id="GO:0033969">
    <property type="term" value="F:gamma-glutamyl-gamma-aminobutyrate hydrolase activity"/>
    <property type="evidence" value="ECO:0007669"/>
    <property type="project" value="TreeGrafter"/>
</dbReference>
<dbReference type="InterPro" id="IPR029062">
    <property type="entry name" value="Class_I_gatase-like"/>
</dbReference>
<keyword evidence="1" id="KW-0315">Glutamine amidotransferase</keyword>
<dbReference type="Proteomes" id="UP000029995">
    <property type="component" value="Unassembled WGS sequence"/>
</dbReference>
<dbReference type="PROSITE" id="PS51273">
    <property type="entry name" value="GATASE_TYPE_1"/>
    <property type="match status" value="1"/>
</dbReference>
<dbReference type="Pfam" id="PF07722">
    <property type="entry name" value="Peptidase_C26"/>
    <property type="match status" value="1"/>
</dbReference>
<proteinExistence type="predicted"/>
<dbReference type="EMBL" id="JANX01000006">
    <property type="protein sequence ID" value="KGM35913.1"/>
    <property type="molecule type" value="Genomic_DNA"/>
</dbReference>
<dbReference type="PANTHER" id="PTHR43235:SF1">
    <property type="entry name" value="GLUTAMINE AMIDOTRANSFERASE PB2B2.05-RELATED"/>
    <property type="match status" value="1"/>
</dbReference>
<dbReference type="GO" id="GO:0005829">
    <property type="term" value="C:cytosol"/>
    <property type="evidence" value="ECO:0007669"/>
    <property type="project" value="TreeGrafter"/>
</dbReference>
<dbReference type="InterPro" id="IPR011697">
    <property type="entry name" value="Peptidase_C26"/>
</dbReference>
<sequence>MPSAKPVIGVTLDAEEAGGYSSSPWYALRQNYCGSLAEYGAVPLALPHLVDAANHYLDLCDGIVVTGGGFDVDPALWGASSVHETVKTKPVRTQFEWALVQGAVARNKPVLGICGGEQLLAVVLGGTLVQHIPAEIENALDHSPERKIHDPAGWKAAHEVEVTPGTLLARITGAARFGVNSSHHQAVKAAGPALVVSGVAPDGVVEAVEHPGQRFCLGVQWHPEYLRSEADRAVLAAFVAACAG</sequence>
<dbReference type="PANTHER" id="PTHR43235">
    <property type="entry name" value="GLUTAMINE AMIDOTRANSFERASE PB2B2.05-RELATED"/>
    <property type="match status" value="1"/>
</dbReference>
<dbReference type="Gene3D" id="3.40.50.880">
    <property type="match status" value="1"/>
</dbReference>
<accession>A0A0A0DDH1</accession>
<reference evidence="1 2" key="1">
    <citation type="submission" date="2014-01" db="EMBL/GenBank/DDBJ databases">
        <title>Genome sequence determination for a cystic fibrosis isolate, Inquilinus limosus.</title>
        <authorList>
            <person name="Pino M."/>
            <person name="Di Conza J."/>
            <person name="Gutkind G."/>
        </authorList>
    </citation>
    <scope>NUCLEOTIDE SEQUENCE [LARGE SCALE GENOMIC DNA]</scope>
    <source>
        <strain evidence="1 2">MP06</strain>
    </source>
</reference>
<name>A0A0A0DDH1_9PROT</name>